<organism evidence="2 3">
    <name type="scientific">Burkholderia dolosa</name>
    <dbReference type="NCBI Taxonomy" id="152500"/>
    <lineage>
        <taxon>Bacteria</taxon>
        <taxon>Pseudomonadati</taxon>
        <taxon>Pseudomonadota</taxon>
        <taxon>Betaproteobacteria</taxon>
        <taxon>Burkholderiales</taxon>
        <taxon>Burkholderiaceae</taxon>
        <taxon>Burkholderia</taxon>
        <taxon>Burkholderia cepacia complex</taxon>
    </lineage>
</organism>
<dbReference type="RefSeq" id="WP_162487091.1">
    <property type="nucleotide sequence ID" value="NZ_CABVPR010000006.1"/>
</dbReference>
<feature type="transmembrane region" description="Helical" evidence="1">
    <location>
        <begin position="33"/>
        <end position="53"/>
    </location>
</feature>
<keyword evidence="1" id="KW-0472">Membrane</keyword>
<name>A0A892IDV7_9BURK</name>
<evidence type="ECO:0000313" key="3">
    <source>
        <dbReference type="Proteomes" id="UP000625568"/>
    </source>
</evidence>
<keyword evidence="3" id="KW-1185">Reference proteome</keyword>
<keyword evidence="1" id="KW-1133">Transmembrane helix</keyword>
<dbReference type="AlphaFoldDB" id="A0A892IDV7"/>
<gene>
    <name evidence="2" type="ORF">I6K02_14275</name>
</gene>
<sequence length="54" mass="6039">MDTIKTEAEIGKLMAETMKLNAEAAKMIRETRWYPVIWATAFAGAVIGLAKFLH</sequence>
<dbReference type="GeneID" id="93127822"/>
<dbReference type="EMBL" id="CP069482">
    <property type="protein sequence ID" value="QRO78969.1"/>
    <property type="molecule type" value="Genomic_DNA"/>
</dbReference>
<evidence type="ECO:0000256" key="1">
    <source>
        <dbReference type="SAM" id="Phobius"/>
    </source>
</evidence>
<evidence type="ECO:0000313" key="2">
    <source>
        <dbReference type="EMBL" id="QRO78969.1"/>
    </source>
</evidence>
<dbReference type="Proteomes" id="UP000625568">
    <property type="component" value="Chromosome 1"/>
</dbReference>
<keyword evidence="1" id="KW-0812">Transmembrane</keyword>
<accession>A0A892IDV7</accession>
<reference evidence="2 3" key="1">
    <citation type="submission" date="2021-02" db="EMBL/GenBank/DDBJ databases">
        <title>FDA dAtabase for Regulatory Grade micrObial Sequences (FDA-ARGOS): Supporting development and validation of Infectious Disease Dx tests.</title>
        <authorList>
            <person name="Minogue T."/>
            <person name="Wolcott M."/>
            <person name="Wasieloski L."/>
            <person name="Aguilar W."/>
            <person name="Moore D."/>
            <person name="Jaissle J."/>
            <person name="Tallon L."/>
            <person name="Sadzewicz L."/>
            <person name="Zhao X."/>
            <person name="Boylan J."/>
            <person name="Ott S."/>
            <person name="Bowen H."/>
            <person name="Vavikolanu K."/>
            <person name="Mehta A."/>
            <person name="Aluvathingal J."/>
            <person name="Nadendla S."/>
            <person name="Yan Y."/>
            <person name="Sichtig H."/>
        </authorList>
    </citation>
    <scope>NUCLEOTIDE SEQUENCE [LARGE SCALE GENOMIC DNA]</scope>
    <source>
        <strain evidence="2 3">FDAARGOS_1272</strain>
    </source>
</reference>
<proteinExistence type="predicted"/>
<protein>
    <submittedName>
        <fullName evidence="2">Uncharacterized protein</fullName>
    </submittedName>
</protein>